<dbReference type="SUPFAM" id="SSF54171">
    <property type="entry name" value="DNA-binding domain"/>
    <property type="match status" value="1"/>
</dbReference>
<evidence type="ECO:0000313" key="7">
    <source>
        <dbReference type="Proteomes" id="UP000198970"/>
    </source>
</evidence>
<dbReference type="Proteomes" id="UP000198970">
    <property type="component" value="Chromosome I"/>
</dbReference>
<dbReference type="InterPro" id="IPR013762">
    <property type="entry name" value="Integrase-like_cat_sf"/>
</dbReference>
<dbReference type="CDD" id="cd01189">
    <property type="entry name" value="INT_ICEBs1_C_like"/>
    <property type="match status" value="1"/>
</dbReference>
<evidence type="ECO:0000256" key="1">
    <source>
        <dbReference type="ARBA" id="ARBA00008857"/>
    </source>
</evidence>
<feature type="domain" description="Tyr recombinase" evidence="5">
    <location>
        <begin position="186"/>
        <end position="424"/>
    </location>
</feature>
<evidence type="ECO:0000256" key="4">
    <source>
        <dbReference type="ARBA" id="ARBA00023172"/>
    </source>
</evidence>
<name>A0ABY1CHA3_9FIRM</name>
<dbReference type="InterPro" id="IPR011010">
    <property type="entry name" value="DNA_brk_join_enz"/>
</dbReference>
<dbReference type="EMBL" id="LT630003">
    <property type="protein sequence ID" value="SEU04240.1"/>
    <property type="molecule type" value="Genomic_DNA"/>
</dbReference>
<dbReference type="Gene3D" id="1.10.443.10">
    <property type="entry name" value="Intergrase catalytic core"/>
    <property type="match status" value="1"/>
</dbReference>
<reference evidence="6 7" key="1">
    <citation type="submission" date="2016-10" db="EMBL/GenBank/DDBJ databases">
        <authorList>
            <person name="Varghese N."/>
            <person name="Submissions S."/>
        </authorList>
    </citation>
    <scope>NUCLEOTIDE SEQUENCE [LARGE SCALE GENOMIC DNA]</scope>
    <source>
        <strain evidence="6 7">ATCC 19403</strain>
    </source>
</reference>
<dbReference type="Gene3D" id="1.10.150.130">
    <property type="match status" value="1"/>
</dbReference>
<sequence length="436" mass="51339">MVKNSRKREGVRRDDKGRILPKGISQRADGRYIWRFTHDGFTYPPVYNKDLKSLKDIVAVKKADILQGTFNMPNKMTLNQYFKHYMENYKKGNIKAVSYENILDYWRWYVQDSLGVRQIQKIKRIDFINLYKKLQTREIKPISWGTVCMINNIVFNVLEKAYVEDIIPKNPAHKVLEDVRQMTKVKEREALTVEQVNLFLDYIDSHRFYKYHKNFFTVLLGTGMRVGECCGLCEDDVNFEEGYLKIYKTLYYRNSDGAGRRKLMGGTKSRSGTRTLPLLKGVRCALEDQLEWKQNTKLKCKETVESVIEAGDVVKLQNKYSKFIFLTQDRTAYTPDYVTQIIKKVVRSYNRDEERKAKEKNRKAIKLPEFSAHYTRHTFATRAEENGVSIERIALWLGHSKNEGGQTTRRYVHKNWEDGWKELKGDEELLDKVRVV</sequence>
<keyword evidence="3" id="KW-0238">DNA-binding</keyword>
<evidence type="ECO:0000259" key="5">
    <source>
        <dbReference type="PROSITE" id="PS51898"/>
    </source>
</evidence>
<keyword evidence="4" id="KW-0233">DNA recombination</keyword>
<evidence type="ECO:0000256" key="2">
    <source>
        <dbReference type="ARBA" id="ARBA00022908"/>
    </source>
</evidence>
<dbReference type="Gene3D" id="3.30.160.60">
    <property type="entry name" value="Classic Zinc Finger"/>
    <property type="match status" value="1"/>
</dbReference>
<dbReference type="PANTHER" id="PTHR30629:SF2">
    <property type="entry name" value="PROPHAGE INTEGRASE INTS-RELATED"/>
    <property type="match status" value="1"/>
</dbReference>
<evidence type="ECO:0000256" key="3">
    <source>
        <dbReference type="ARBA" id="ARBA00023125"/>
    </source>
</evidence>
<dbReference type="InterPro" id="IPR010998">
    <property type="entry name" value="Integrase_recombinase_N"/>
</dbReference>
<dbReference type="SUPFAM" id="SSF56349">
    <property type="entry name" value="DNA breaking-rejoining enzymes"/>
    <property type="match status" value="1"/>
</dbReference>
<evidence type="ECO:0000313" key="6">
    <source>
        <dbReference type="EMBL" id="SEU04240.1"/>
    </source>
</evidence>
<dbReference type="InterPro" id="IPR004191">
    <property type="entry name" value="Integrase_Tn916-type_DNA-bd_N"/>
</dbReference>
<dbReference type="InterPro" id="IPR016177">
    <property type="entry name" value="DNA-bd_dom_sf"/>
</dbReference>
<protein>
    <submittedName>
        <fullName evidence="6">Site-specific recombinase XerD</fullName>
    </submittedName>
</protein>
<dbReference type="InterPro" id="IPR002104">
    <property type="entry name" value="Integrase_catalytic"/>
</dbReference>
<gene>
    <name evidence="6" type="ORF">SAMN02745906_4279</name>
</gene>
<dbReference type="PROSITE" id="PS51898">
    <property type="entry name" value="TYR_RECOMBINASE"/>
    <property type="match status" value="1"/>
</dbReference>
<dbReference type="InterPro" id="IPR050808">
    <property type="entry name" value="Phage_Integrase"/>
</dbReference>
<organism evidence="6 7">
    <name type="scientific">Lacrimispora sphenoides JCM 1415</name>
    <dbReference type="NCBI Taxonomy" id="1297793"/>
    <lineage>
        <taxon>Bacteria</taxon>
        <taxon>Bacillati</taxon>
        <taxon>Bacillota</taxon>
        <taxon>Clostridia</taxon>
        <taxon>Lachnospirales</taxon>
        <taxon>Lachnospiraceae</taxon>
        <taxon>Lacrimispora</taxon>
    </lineage>
</organism>
<keyword evidence="7" id="KW-1185">Reference proteome</keyword>
<comment type="similarity">
    <text evidence="1">Belongs to the 'phage' integrase family.</text>
</comment>
<keyword evidence="2" id="KW-0229">DNA integration</keyword>
<proteinExistence type="inferred from homology"/>
<accession>A0ABY1CHA3</accession>
<dbReference type="Pfam" id="PF02920">
    <property type="entry name" value="Integrase_DNA"/>
    <property type="match status" value="1"/>
</dbReference>
<dbReference type="PANTHER" id="PTHR30629">
    <property type="entry name" value="PROPHAGE INTEGRASE"/>
    <property type="match status" value="1"/>
</dbReference>
<dbReference type="RefSeq" id="WP_160117892.1">
    <property type="nucleotide sequence ID" value="NZ_LT630003.1"/>
</dbReference>
<dbReference type="Pfam" id="PF00589">
    <property type="entry name" value="Phage_integrase"/>
    <property type="match status" value="1"/>
</dbReference>